<gene>
    <name evidence="1" type="ORF">TRFO_12413</name>
</gene>
<keyword evidence="2" id="KW-1185">Reference proteome</keyword>
<dbReference type="RefSeq" id="XP_068370581.1">
    <property type="nucleotide sequence ID" value="XM_068496627.1"/>
</dbReference>
<dbReference type="GeneID" id="94831331"/>
<sequence length="192" mass="22590">MFRKLNMEIAAYTSVSEVPVPENLTELQQIEFAAFRDSLAALEGEWQALENNSNPHQKECIQLLNEIRESRKQQASERLNLRLEVIKQQVERDTERIDLENDILKQTFYDRIMRAYYASYQNLIGQLKGLMPEDDFQAYINENGIEFPAFPDDSTMKTRLHESENLKIRISPQEIARDLHEIQSKLEKEEIE</sequence>
<dbReference type="AlphaFoldDB" id="A0A1J4L670"/>
<organism evidence="1 2">
    <name type="scientific">Tritrichomonas foetus</name>
    <dbReference type="NCBI Taxonomy" id="1144522"/>
    <lineage>
        <taxon>Eukaryota</taxon>
        <taxon>Metamonada</taxon>
        <taxon>Parabasalia</taxon>
        <taxon>Tritrichomonadida</taxon>
        <taxon>Tritrichomonadidae</taxon>
        <taxon>Tritrichomonas</taxon>
    </lineage>
</organism>
<reference evidence="1" key="1">
    <citation type="submission" date="2016-10" db="EMBL/GenBank/DDBJ databases">
        <authorList>
            <person name="Benchimol M."/>
            <person name="Almeida L.G."/>
            <person name="Vasconcelos A.T."/>
            <person name="Perreira-Neves A."/>
            <person name="Rosa I.A."/>
            <person name="Tasca T."/>
            <person name="Bogo M.R."/>
            <person name="de Souza W."/>
        </authorList>
    </citation>
    <scope>NUCLEOTIDE SEQUENCE [LARGE SCALE GENOMIC DNA]</scope>
    <source>
        <strain evidence="1">K</strain>
    </source>
</reference>
<protein>
    <submittedName>
        <fullName evidence="1">Uncharacterized protein</fullName>
    </submittedName>
</protein>
<dbReference type="VEuPathDB" id="TrichDB:TRFO_12413"/>
<dbReference type="EMBL" id="MLAK01000003">
    <property type="protein sequence ID" value="OHT17445.1"/>
    <property type="molecule type" value="Genomic_DNA"/>
</dbReference>
<evidence type="ECO:0000313" key="1">
    <source>
        <dbReference type="EMBL" id="OHT17445.1"/>
    </source>
</evidence>
<comment type="caution">
    <text evidence="1">The sequence shown here is derived from an EMBL/GenBank/DDBJ whole genome shotgun (WGS) entry which is preliminary data.</text>
</comment>
<dbReference type="Proteomes" id="UP000179807">
    <property type="component" value="Unassembled WGS sequence"/>
</dbReference>
<name>A0A1J4L670_9EUKA</name>
<accession>A0A1J4L670</accession>
<proteinExistence type="predicted"/>
<evidence type="ECO:0000313" key="2">
    <source>
        <dbReference type="Proteomes" id="UP000179807"/>
    </source>
</evidence>